<sequence length="251" mass="26680">MFQSVINQPGLSAGRFGTGMWVSLMVHAGVFAGALGLSGRAVEQIQKEPTEITMIRGIPQPPKGNPIPPKVTPATPAKPRKPKTELVQPRNIPPPPPETQPAVETPPPEDTEPETNDLPYVPGSHPDGVETGGVAGATYIANAMLGNGNVQGTGEEVLPFGAGMTPPQIVSTGVPLQYTLEAARARVSGVVIAKCTITREGNVEKCRIIKGLPYMDEAVLESLTSRHYRPVTYQGRAVSVTYNFQVSLKMP</sequence>
<reference evidence="8 9" key="1">
    <citation type="submission" date="2022-11" db="EMBL/GenBank/DDBJ databases">
        <title>Minimal conservation of predation-associated metabolite biosynthetic gene clusters underscores biosynthetic potential of Myxococcota including descriptions for ten novel species: Archangium lansinium sp. nov., Myxococcus landrumus sp. nov., Nannocystis bai.</title>
        <authorList>
            <person name="Ahearne A."/>
            <person name="Stevens C."/>
            <person name="Phillips K."/>
        </authorList>
    </citation>
    <scope>NUCLEOTIDE SEQUENCE [LARGE SCALE GENOMIC DNA]</scope>
    <source>
        <strain evidence="8 9">MIWBW</strain>
    </source>
</reference>
<organism evidence="8 9">
    <name type="scientific">Archangium lansingense</name>
    <dbReference type="NCBI Taxonomy" id="2995310"/>
    <lineage>
        <taxon>Bacteria</taxon>
        <taxon>Pseudomonadati</taxon>
        <taxon>Myxococcota</taxon>
        <taxon>Myxococcia</taxon>
        <taxon>Myxococcales</taxon>
        <taxon>Cystobacterineae</taxon>
        <taxon>Archangiaceae</taxon>
        <taxon>Archangium</taxon>
    </lineage>
</organism>
<keyword evidence="2 6" id="KW-0812">Transmembrane</keyword>
<feature type="domain" description="TonB C-terminal" evidence="7">
    <location>
        <begin position="176"/>
        <end position="245"/>
    </location>
</feature>
<protein>
    <submittedName>
        <fullName evidence="8">TonB family protein</fullName>
    </submittedName>
</protein>
<dbReference type="SUPFAM" id="SSF74653">
    <property type="entry name" value="TolA/TonB C-terminal domain"/>
    <property type="match status" value="1"/>
</dbReference>
<evidence type="ECO:0000256" key="6">
    <source>
        <dbReference type="SAM" id="Phobius"/>
    </source>
</evidence>
<evidence type="ECO:0000313" key="8">
    <source>
        <dbReference type="EMBL" id="MCY1077242.1"/>
    </source>
</evidence>
<dbReference type="Proteomes" id="UP001207654">
    <property type="component" value="Unassembled WGS sequence"/>
</dbReference>
<keyword evidence="9" id="KW-1185">Reference proteome</keyword>
<evidence type="ECO:0000313" key="9">
    <source>
        <dbReference type="Proteomes" id="UP001207654"/>
    </source>
</evidence>
<evidence type="ECO:0000256" key="5">
    <source>
        <dbReference type="SAM" id="MobiDB-lite"/>
    </source>
</evidence>
<comment type="caution">
    <text evidence="8">The sequence shown here is derived from an EMBL/GenBank/DDBJ whole genome shotgun (WGS) entry which is preliminary data.</text>
</comment>
<feature type="transmembrane region" description="Helical" evidence="6">
    <location>
        <begin position="20"/>
        <end position="37"/>
    </location>
</feature>
<dbReference type="EMBL" id="JAPNKA010000001">
    <property type="protein sequence ID" value="MCY1077242.1"/>
    <property type="molecule type" value="Genomic_DNA"/>
</dbReference>
<feature type="compositionally biased region" description="Pro residues" evidence="5">
    <location>
        <begin position="59"/>
        <end position="71"/>
    </location>
</feature>
<dbReference type="RefSeq" id="WP_267536088.1">
    <property type="nucleotide sequence ID" value="NZ_JAPNKA010000001.1"/>
</dbReference>
<dbReference type="InterPro" id="IPR037682">
    <property type="entry name" value="TonB_C"/>
</dbReference>
<comment type="subcellular location">
    <subcellularLocation>
        <location evidence="1">Membrane</location>
        <topology evidence="1">Single-pass membrane protein</topology>
    </subcellularLocation>
</comment>
<feature type="region of interest" description="Disordered" evidence="5">
    <location>
        <begin position="54"/>
        <end position="117"/>
    </location>
</feature>
<name>A0ABT4A8I0_9BACT</name>
<keyword evidence="3 6" id="KW-1133">Transmembrane helix</keyword>
<evidence type="ECO:0000259" key="7">
    <source>
        <dbReference type="Pfam" id="PF03544"/>
    </source>
</evidence>
<dbReference type="InterPro" id="IPR006260">
    <property type="entry name" value="TonB/TolA_C"/>
</dbReference>
<evidence type="ECO:0000256" key="2">
    <source>
        <dbReference type="ARBA" id="ARBA00022692"/>
    </source>
</evidence>
<accession>A0ABT4A8I0</accession>
<dbReference type="Gene3D" id="3.30.1150.10">
    <property type="match status" value="1"/>
</dbReference>
<evidence type="ECO:0000256" key="3">
    <source>
        <dbReference type="ARBA" id="ARBA00022989"/>
    </source>
</evidence>
<dbReference type="NCBIfam" id="TIGR01352">
    <property type="entry name" value="tonB_Cterm"/>
    <property type="match status" value="1"/>
</dbReference>
<gene>
    <name evidence="8" type="ORF">OV287_22485</name>
</gene>
<evidence type="ECO:0000256" key="1">
    <source>
        <dbReference type="ARBA" id="ARBA00004167"/>
    </source>
</evidence>
<keyword evidence="4 6" id="KW-0472">Membrane</keyword>
<evidence type="ECO:0000256" key="4">
    <source>
        <dbReference type="ARBA" id="ARBA00023136"/>
    </source>
</evidence>
<feature type="compositionally biased region" description="Pro residues" evidence="5">
    <location>
        <begin position="91"/>
        <end position="106"/>
    </location>
</feature>
<proteinExistence type="predicted"/>
<dbReference type="Pfam" id="PF03544">
    <property type="entry name" value="TonB_C"/>
    <property type="match status" value="1"/>
</dbReference>